<reference evidence="1 2" key="1">
    <citation type="submission" date="2016-03" db="EMBL/GenBank/DDBJ databases">
        <title>Fine-scale spatial genetic structure of a fungal parasite of coffee scale insects.</title>
        <authorList>
            <person name="Jackson D."/>
            <person name="Zemenick K.A."/>
            <person name="Malloure B."/>
            <person name="Quandt C.A."/>
            <person name="James T.Y."/>
        </authorList>
    </citation>
    <scope>NUCLEOTIDE SEQUENCE [LARGE SCALE GENOMIC DNA]</scope>
    <source>
        <strain evidence="1 2">UM487</strain>
    </source>
</reference>
<dbReference type="GO" id="GO:0016042">
    <property type="term" value="P:lipid catabolic process"/>
    <property type="evidence" value="ECO:0007669"/>
    <property type="project" value="InterPro"/>
</dbReference>
<comment type="caution">
    <text evidence="1">The sequence shown here is derived from an EMBL/GenBank/DDBJ whole genome shotgun (WGS) entry which is preliminary data.</text>
</comment>
<dbReference type="Pfam" id="PF03583">
    <property type="entry name" value="LIP"/>
    <property type="match status" value="1"/>
</dbReference>
<dbReference type="PANTHER" id="PTHR34853">
    <property type="match status" value="1"/>
</dbReference>
<evidence type="ECO:0000313" key="1">
    <source>
        <dbReference type="EMBL" id="OAQ97158.1"/>
    </source>
</evidence>
<dbReference type="InterPro" id="IPR029058">
    <property type="entry name" value="AB_hydrolase_fold"/>
</dbReference>
<dbReference type="Gene3D" id="3.40.50.1820">
    <property type="entry name" value="alpha/beta hydrolase"/>
    <property type="match status" value="2"/>
</dbReference>
<dbReference type="GO" id="GO:0004806">
    <property type="term" value="F:triacylglycerol lipase activity"/>
    <property type="evidence" value="ECO:0007669"/>
    <property type="project" value="InterPro"/>
</dbReference>
<organism evidence="1 2">
    <name type="scientific">Cordyceps confragosa</name>
    <name type="common">Lecanicillium lecanii</name>
    <dbReference type="NCBI Taxonomy" id="2714763"/>
    <lineage>
        <taxon>Eukaryota</taxon>
        <taxon>Fungi</taxon>
        <taxon>Dikarya</taxon>
        <taxon>Ascomycota</taxon>
        <taxon>Pezizomycotina</taxon>
        <taxon>Sordariomycetes</taxon>
        <taxon>Hypocreomycetidae</taxon>
        <taxon>Hypocreales</taxon>
        <taxon>Cordycipitaceae</taxon>
        <taxon>Akanthomyces</taxon>
    </lineage>
</organism>
<evidence type="ECO:0008006" key="3">
    <source>
        <dbReference type="Google" id="ProtNLM"/>
    </source>
</evidence>
<dbReference type="EMBL" id="LUKN01003643">
    <property type="protein sequence ID" value="OAQ97158.1"/>
    <property type="molecule type" value="Genomic_DNA"/>
</dbReference>
<dbReference type="OMA" id="FPAHAND"/>
<keyword evidence="2" id="KW-1185">Reference proteome</keyword>
<dbReference type="PIRSF" id="PIRSF029171">
    <property type="entry name" value="Esterase_LipA"/>
    <property type="match status" value="1"/>
</dbReference>
<sequence>MDRSCLFLDCQRFQTSAFRRMKSIGVLLLARVVSADIACNFNVSSDFASANGCDAKCLGILRHANAYDHTQVGLDFDFGFYETAHNFTGSKPGDLLKLQAADPVPLNIKAGTTVYRFQYTSLDLDGKTVVPSTGFVAFPYAPLGSPSFSNYHSVAFAHGTIGVYRGCAPSNGPALFDYDSWQLLLERGYAVVATDFAGLGNNETLHKYCSFPAQANDVYYSMVAARSAFSNALSSNWMSVGHSEGGGAVWKLAESSLLTNETLQYLGTVALAPATHIIDMAIDGLLDSGGDGPDSGGFASYAPSLAIGIQRYKPSYNLTLLGPKMRQRMAIADRAQVCATALAGLTLDLKLEEIVSLEGAAGDLPLLQEWQNKTAPSDGRALAPILVVQGLNDTSILPQTTKDAVERACRGGNTIHLSLYPGVEHSPLIPASAPEWLRWIDARFAGHPVAANCSTVTRAPFGNGAHMKLAPEDDMKAEYGL</sequence>
<evidence type="ECO:0000313" key="2">
    <source>
        <dbReference type="Proteomes" id="UP000243081"/>
    </source>
</evidence>
<dbReference type="OrthoDB" id="5382058at2759"/>
<protein>
    <recommendedName>
        <fullName evidence="3">Serine aminopeptidase S33 domain-containing protein</fullName>
    </recommendedName>
</protein>
<dbReference type="InterPro" id="IPR005152">
    <property type="entry name" value="Lipase_secreted"/>
</dbReference>
<dbReference type="SUPFAM" id="SSF53474">
    <property type="entry name" value="alpha/beta-Hydrolases"/>
    <property type="match status" value="1"/>
</dbReference>
<proteinExistence type="predicted"/>
<dbReference type="Proteomes" id="UP000243081">
    <property type="component" value="Unassembled WGS sequence"/>
</dbReference>
<accession>A0A179I610</accession>
<dbReference type="AlphaFoldDB" id="A0A179I610"/>
<dbReference type="PANTHER" id="PTHR34853:SF1">
    <property type="entry name" value="LIPASE 5"/>
    <property type="match status" value="1"/>
</dbReference>
<gene>
    <name evidence="1" type="ORF">LLEC1_04485</name>
</gene>
<name>A0A179I610_CORDF</name>